<organism evidence="17 18">
    <name type="scientific">Buchnera aphidicola</name>
    <name type="common">Melanaphis sacchari</name>
    <dbReference type="NCBI Taxonomy" id="2173854"/>
    <lineage>
        <taxon>Bacteria</taxon>
        <taxon>Pseudomonadati</taxon>
        <taxon>Pseudomonadota</taxon>
        <taxon>Gammaproteobacteria</taxon>
        <taxon>Enterobacterales</taxon>
        <taxon>Erwiniaceae</taxon>
        <taxon>Buchnera</taxon>
    </lineage>
</organism>
<comment type="catalytic activity">
    <reaction evidence="10">
        <text>2-C-methyl-D-erythritol 4-phosphate + NADP(+) = 1-deoxy-D-xylulose 5-phosphate + NADPH + H(+)</text>
        <dbReference type="Rhea" id="RHEA:13717"/>
        <dbReference type="ChEBI" id="CHEBI:15378"/>
        <dbReference type="ChEBI" id="CHEBI:57783"/>
        <dbReference type="ChEBI" id="CHEBI:57792"/>
        <dbReference type="ChEBI" id="CHEBI:58262"/>
        <dbReference type="ChEBI" id="CHEBI:58349"/>
        <dbReference type="EC" id="1.1.1.267"/>
    </reaction>
    <physiologicalReaction direction="right-to-left" evidence="10">
        <dbReference type="Rhea" id="RHEA:13719"/>
    </physiologicalReaction>
</comment>
<dbReference type="FunFam" id="3.40.50.720:FF:000045">
    <property type="entry name" value="1-deoxy-D-xylulose 5-phosphate reductoisomerase"/>
    <property type="match status" value="1"/>
</dbReference>
<dbReference type="InterPro" id="IPR013644">
    <property type="entry name" value="DXP_reductoisomerase_C"/>
</dbReference>
<feature type="binding site" evidence="13">
    <location>
        <position position="209"/>
    </location>
    <ligand>
        <name>1-deoxy-D-xylulose 5-phosphate</name>
        <dbReference type="ChEBI" id="CHEBI:57792"/>
    </ligand>
</feature>
<dbReference type="EC" id="1.1.1.267" evidence="4 13"/>
<feature type="binding site" evidence="13">
    <location>
        <position position="152"/>
    </location>
    <ligand>
        <name>1-deoxy-D-xylulose 5-phosphate</name>
        <dbReference type="ChEBI" id="CHEBI:57792"/>
    </ligand>
</feature>
<dbReference type="Pfam" id="PF13288">
    <property type="entry name" value="DXPR_C"/>
    <property type="match status" value="1"/>
</dbReference>
<keyword evidence="8 13" id="KW-0464">Manganese</keyword>
<feature type="binding site" evidence="13">
    <location>
        <position position="13"/>
    </location>
    <ligand>
        <name>NADPH</name>
        <dbReference type="ChEBI" id="CHEBI:57783"/>
    </ligand>
</feature>
<feature type="binding site" evidence="13">
    <location>
        <position position="37"/>
    </location>
    <ligand>
        <name>NADPH</name>
        <dbReference type="ChEBI" id="CHEBI:57783"/>
    </ligand>
</feature>
<feature type="binding site" evidence="13">
    <location>
        <position position="231"/>
    </location>
    <ligand>
        <name>Mn(2+)</name>
        <dbReference type="ChEBI" id="CHEBI:29035"/>
    </ligand>
</feature>
<dbReference type="Gene3D" id="1.10.1740.10">
    <property type="match status" value="1"/>
</dbReference>
<comment type="cofactor">
    <cofactor evidence="13">
        <name>Mg(2+)</name>
        <dbReference type="ChEBI" id="CHEBI:18420"/>
    </cofactor>
    <cofactor evidence="13">
        <name>Mn(2+)</name>
        <dbReference type="ChEBI" id="CHEBI:29035"/>
    </cofactor>
</comment>
<gene>
    <name evidence="13" type="primary">dxr</name>
    <name evidence="17" type="ORF">DD681_01850</name>
</gene>
<dbReference type="GO" id="GO:0030604">
    <property type="term" value="F:1-deoxy-D-xylulose-5-phosphate reductoisomerase activity"/>
    <property type="evidence" value="ECO:0007669"/>
    <property type="project" value="UniProtKB-UniRule"/>
</dbReference>
<feature type="binding site" evidence="13">
    <location>
        <position position="222"/>
    </location>
    <ligand>
        <name>1-deoxy-D-xylulose 5-phosphate</name>
        <dbReference type="ChEBI" id="CHEBI:57792"/>
    </ligand>
</feature>
<evidence type="ECO:0000256" key="2">
    <source>
        <dbReference type="ARBA" id="ARBA00005094"/>
    </source>
</evidence>
<dbReference type="EMBL" id="CP029161">
    <property type="protein sequence ID" value="AWH90544.1"/>
    <property type="molecule type" value="Genomic_DNA"/>
</dbReference>
<dbReference type="GO" id="GO:0016853">
    <property type="term" value="F:isomerase activity"/>
    <property type="evidence" value="ECO:0007669"/>
    <property type="project" value="UniProtKB-KW"/>
</dbReference>
<dbReference type="Pfam" id="PF08436">
    <property type="entry name" value="DXP_redisom_C"/>
    <property type="match status" value="1"/>
</dbReference>
<evidence type="ECO:0000259" key="14">
    <source>
        <dbReference type="Pfam" id="PF02670"/>
    </source>
</evidence>
<keyword evidence="5 13" id="KW-0479">Metal-binding</keyword>
<comment type="pathway">
    <text evidence="2 13">Isoprenoid biosynthesis; isopentenyl diphosphate biosynthesis via DXP pathway; isopentenyl diphosphate from 1-deoxy-D-xylulose 5-phosphate: step 1/6.</text>
</comment>
<evidence type="ECO:0000256" key="1">
    <source>
        <dbReference type="ARBA" id="ARBA00001941"/>
    </source>
</evidence>
<dbReference type="NCBIfam" id="TIGR00243">
    <property type="entry name" value="Dxr"/>
    <property type="match status" value="1"/>
</dbReference>
<accession>A0A2U8DH24</accession>
<protein>
    <recommendedName>
        <fullName evidence="12 13">1-deoxy-D-xylulose 5-phosphate reductoisomerase</fullName>
        <shortName evidence="13">DXP reductoisomerase</shortName>
        <ecNumber evidence="4 13">1.1.1.267</ecNumber>
    </recommendedName>
    <alternativeName>
        <fullName evidence="13">1-deoxyxylulose-5-phosphate reductoisomerase</fullName>
    </alternativeName>
    <alternativeName>
        <fullName evidence="13">2-C-methyl-D-erythritol 4-phosphate synthase</fullName>
    </alternativeName>
</protein>
<feature type="binding site" evidence="13">
    <location>
        <position position="151"/>
    </location>
    <ligand>
        <name>1-deoxy-D-xylulose 5-phosphate</name>
        <dbReference type="ChEBI" id="CHEBI:57792"/>
    </ligand>
</feature>
<keyword evidence="13" id="KW-0460">Magnesium</keyword>
<dbReference type="SUPFAM" id="SSF69055">
    <property type="entry name" value="1-deoxy-D-xylulose-5-phosphate reductoisomerase, C-terminal domain"/>
    <property type="match status" value="1"/>
</dbReference>
<feature type="binding site" evidence="13">
    <location>
        <position position="215"/>
    </location>
    <ligand>
        <name>NADPH</name>
        <dbReference type="ChEBI" id="CHEBI:57783"/>
    </ligand>
</feature>
<feature type="binding site" evidence="13">
    <location>
        <position position="126"/>
    </location>
    <ligand>
        <name>NADPH</name>
        <dbReference type="ChEBI" id="CHEBI:57783"/>
    </ligand>
</feature>
<evidence type="ECO:0000256" key="13">
    <source>
        <dbReference type="HAMAP-Rule" id="MF_00183"/>
    </source>
</evidence>
<evidence type="ECO:0000256" key="5">
    <source>
        <dbReference type="ARBA" id="ARBA00022723"/>
    </source>
</evidence>
<reference evidence="17 18" key="1">
    <citation type="submission" date="2018-04" db="EMBL/GenBank/DDBJ databases">
        <title>Genome sequence of Buchnera aphidicola from Melaphis sacchari.</title>
        <authorList>
            <person name="Geib S.M."/>
            <person name="Palmer N.A."/>
            <person name="Sattler S.E."/>
            <person name="Sarath G."/>
        </authorList>
    </citation>
    <scope>NUCLEOTIDE SEQUENCE [LARGE SCALE GENOMIC DNA]</scope>
    <source>
        <strain evidence="17 18">LSU</strain>
    </source>
</reference>
<dbReference type="RefSeq" id="WP_158341317.1">
    <property type="nucleotide sequence ID" value="NZ_CP029161.1"/>
</dbReference>
<sequence>MKKITILGSTGSVGISVLSVIKKNPFLFKVIALVANKNFLIMIKQCQQFNPDWVAMKDEKSAKILRKKIKKKNIKTQVLSGTKAICELASLKENDQVVSAIVGTAGLLPTLSAIYAGKVILLANKESLITCGDIFMKAVISNNAKILPIDSEHNAIFQSLPKSVQKNLGTSRLSENGIKSIILTASGGPFYGLKKKFLSSVTPFQTCSHPNWSMGKKVSVDSATMMNKGLEYAEARWLFNASPSEIEIIIHPQSIVHSMVQYIDGTTLAHLSIPDMKIAISYAMSWPNRINSGANSLNFKKMNNLTFSEPSFIEFPCLKLAIDAFSEGQAAMTVLNAANEVAVSAFLKLKISFNDIFKINSDTLISSSFLEPTSVEDVLEIDKRTRIIANKKIASLMISN</sequence>
<evidence type="ECO:0000256" key="4">
    <source>
        <dbReference type="ARBA" id="ARBA00012366"/>
    </source>
</evidence>
<feature type="binding site" evidence="13">
    <location>
        <position position="231"/>
    </location>
    <ligand>
        <name>1-deoxy-D-xylulose 5-phosphate</name>
        <dbReference type="ChEBI" id="CHEBI:57792"/>
    </ligand>
</feature>
<comment type="cofactor">
    <cofactor evidence="1">
        <name>Co(2+)</name>
        <dbReference type="ChEBI" id="CHEBI:48828"/>
    </cofactor>
</comment>
<dbReference type="AlphaFoldDB" id="A0A2U8DH24"/>
<dbReference type="GO" id="GO:0070402">
    <property type="term" value="F:NADPH binding"/>
    <property type="evidence" value="ECO:0007669"/>
    <property type="project" value="InterPro"/>
</dbReference>
<feature type="binding site" evidence="13">
    <location>
        <position position="12"/>
    </location>
    <ligand>
        <name>NADPH</name>
        <dbReference type="ChEBI" id="CHEBI:57783"/>
    </ligand>
</feature>
<dbReference type="FunFam" id="1.10.1740.10:FF:000004">
    <property type="entry name" value="1-deoxy-D-xylulose 5-phosphate reductoisomerase"/>
    <property type="match status" value="1"/>
</dbReference>
<evidence type="ECO:0000256" key="12">
    <source>
        <dbReference type="ARBA" id="ARBA00071224"/>
    </source>
</evidence>
<dbReference type="PANTHER" id="PTHR30525">
    <property type="entry name" value="1-DEOXY-D-XYLULOSE 5-PHOSPHATE REDUCTOISOMERASE"/>
    <property type="match status" value="1"/>
</dbReference>
<evidence type="ECO:0000256" key="7">
    <source>
        <dbReference type="ARBA" id="ARBA00023002"/>
    </source>
</evidence>
<feature type="binding site" evidence="13">
    <location>
        <position position="11"/>
    </location>
    <ligand>
        <name>NADPH</name>
        <dbReference type="ChEBI" id="CHEBI:57783"/>
    </ligand>
</feature>
<evidence type="ECO:0000256" key="9">
    <source>
        <dbReference type="ARBA" id="ARBA00023229"/>
    </source>
</evidence>
<keyword evidence="7 13" id="KW-0560">Oxidoreductase</keyword>
<dbReference type="UniPathway" id="UPA00056">
    <property type="reaction ID" value="UER00092"/>
</dbReference>
<dbReference type="InterPro" id="IPR013512">
    <property type="entry name" value="DXP_reductoisomerase_N"/>
</dbReference>
<evidence type="ECO:0000256" key="3">
    <source>
        <dbReference type="ARBA" id="ARBA00006825"/>
    </source>
</evidence>
<feature type="binding site" evidence="13">
    <location>
        <position position="186"/>
    </location>
    <ligand>
        <name>1-deoxy-D-xylulose 5-phosphate</name>
        <dbReference type="ChEBI" id="CHEBI:57792"/>
    </ligand>
</feature>
<dbReference type="GO" id="GO:0051484">
    <property type="term" value="P:isopentenyl diphosphate biosynthetic process, methylerythritol 4-phosphate pathway involved in terpenoid biosynthetic process"/>
    <property type="evidence" value="ECO:0007669"/>
    <property type="project" value="UniProtKB-ARBA"/>
</dbReference>
<evidence type="ECO:0000256" key="6">
    <source>
        <dbReference type="ARBA" id="ARBA00022857"/>
    </source>
</evidence>
<dbReference type="InterPro" id="IPR003821">
    <property type="entry name" value="DXP_reductoisomerase"/>
</dbReference>
<evidence type="ECO:0000313" key="18">
    <source>
        <dbReference type="Proteomes" id="UP000244884"/>
    </source>
</evidence>
<name>A0A2U8DH24_9GAMM</name>
<feature type="binding site" evidence="13">
    <location>
        <position position="228"/>
    </location>
    <ligand>
        <name>1-deoxy-D-xylulose 5-phosphate</name>
        <dbReference type="ChEBI" id="CHEBI:57792"/>
    </ligand>
</feature>
<feature type="domain" description="DXP reductoisomerase C-terminal" evidence="16">
    <location>
        <begin position="271"/>
        <end position="386"/>
    </location>
</feature>
<dbReference type="InterPro" id="IPR036169">
    <property type="entry name" value="DXPR_C_sf"/>
</dbReference>
<dbReference type="SUPFAM" id="SSF55347">
    <property type="entry name" value="Glyceraldehyde-3-phosphate dehydrogenase-like, C-terminal domain"/>
    <property type="match status" value="1"/>
</dbReference>
<feature type="binding site" evidence="13">
    <location>
        <position position="10"/>
    </location>
    <ligand>
        <name>NADPH</name>
        <dbReference type="ChEBI" id="CHEBI:57783"/>
    </ligand>
</feature>
<dbReference type="Pfam" id="PF02670">
    <property type="entry name" value="DXP_reductoisom"/>
    <property type="match status" value="1"/>
</dbReference>
<feature type="domain" description="1-deoxy-D-xylulose 5-phosphate reductoisomerase N-terminal" evidence="14">
    <location>
        <begin position="4"/>
        <end position="132"/>
    </location>
</feature>
<comment type="similarity">
    <text evidence="3 13">Belongs to the DXR family.</text>
</comment>
<comment type="caution">
    <text evidence="13">Lacks conserved residue(s) required for the propagation of feature annotation.</text>
</comment>
<feature type="binding site" evidence="13">
    <location>
        <position position="152"/>
    </location>
    <ligand>
        <name>Mn(2+)</name>
        <dbReference type="ChEBI" id="CHEBI:29035"/>
    </ligand>
</feature>
<evidence type="ECO:0000256" key="8">
    <source>
        <dbReference type="ARBA" id="ARBA00023211"/>
    </source>
</evidence>
<evidence type="ECO:0000259" key="16">
    <source>
        <dbReference type="Pfam" id="PF13288"/>
    </source>
</evidence>
<dbReference type="PANTHER" id="PTHR30525:SF0">
    <property type="entry name" value="1-DEOXY-D-XYLULOSE 5-PHOSPHATE REDUCTOISOMERASE, CHLOROPLASTIC"/>
    <property type="match status" value="1"/>
</dbReference>
<feature type="binding site" evidence="13">
    <location>
        <position position="150"/>
    </location>
    <ligand>
        <name>Mn(2+)</name>
        <dbReference type="ChEBI" id="CHEBI:29035"/>
    </ligand>
</feature>
<keyword evidence="6 13" id="KW-0521">NADP</keyword>
<feature type="domain" description="1-deoxy-D-xylulose 5-phosphate reductoisomerase C-terminal" evidence="15">
    <location>
        <begin position="146"/>
        <end position="239"/>
    </location>
</feature>
<proteinExistence type="inferred from homology"/>
<dbReference type="HAMAP" id="MF_00183">
    <property type="entry name" value="DXP_reductoisom"/>
    <property type="match status" value="1"/>
</dbReference>
<evidence type="ECO:0000259" key="15">
    <source>
        <dbReference type="Pfam" id="PF08436"/>
    </source>
</evidence>
<dbReference type="GO" id="GO:0030145">
    <property type="term" value="F:manganese ion binding"/>
    <property type="evidence" value="ECO:0007669"/>
    <property type="project" value="TreeGrafter"/>
</dbReference>
<dbReference type="NCBIfam" id="NF003938">
    <property type="entry name" value="PRK05447.1-1"/>
    <property type="match status" value="1"/>
</dbReference>
<feature type="binding site" evidence="13">
    <location>
        <position position="227"/>
    </location>
    <ligand>
        <name>1-deoxy-D-xylulose 5-phosphate</name>
        <dbReference type="ChEBI" id="CHEBI:57792"/>
    </ligand>
</feature>
<dbReference type="Gene3D" id="3.40.50.720">
    <property type="entry name" value="NAD(P)-binding Rossmann-like Domain"/>
    <property type="match status" value="1"/>
</dbReference>
<dbReference type="SUPFAM" id="SSF51735">
    <property type="entry name" value="NAD(P)-binding Rossmann-fold domains"/>
    <property type="match status" value="1"/>
</dbReference>
<dbReference type="PIRSF" id="PIRSF006205">
    <property type="entry name" value="Dxp_reductismrs"/>
    <property type="match status" value="1"/>
</dbReference>
<dbReference type="InterPro" id="IPR036291">
    <property type="entry name" value="NAD(P)-bd_dom_sf"/>
</dbReference>
<evidence type="ECO:0000256" key="10">
    <source>
        <dbReference type="ARBA" id="ARBA00048543"/>
    </source>
</evidence>
<dbReference type="OrthoDB" id="9806546at2"/>
<feature type="binding site" evidence="13">
    <location>
        <position position="124"/>
    </location>
    <ligand>
        <name>NADPH</name>
        <dbReference type="ChEBI" id="CHEBI:57783"/>
    </ligand>
</feature>
<feature type="binding site" evidence="13">
    <location>
        <position position="125"/>
    </location>
    <ligand>
        <name>1-deoxy-D-xylulose 5-phosphate</name>
        <dbReference type="ChEBI" id="CHEBI:57792"/>
    </ligand>
</feature>
<dbReference type="InterPro" id="IPR026877">
    <property type="entry name" value="DXPR_C"/>
</dbReference>
<evidence type="ECO:0000256" key="11">
    <source>
        <dbReference type="ARBA" id="ARBA00054845"/>
    </source>
</evidence>
<comment type="function">
    <text evidence="11 13">Catalyzes the NADPH-dependent rearrangement and reduction of 1-deoxy-D-xylulose-5-phosphate (DXP) to 2-C-methyl-D-erythritol 4-phosphate (MEP).</text>
</comment>
<dbReference type="Proteomes" id="UP000244884">
    <property type="component" value="Chromosome"/>
</dbReference>
<comment type="subunit">
    <text evidence="13">Homodimer.</text>
</comment>
<evidence type="ECO:0000313" key="17">
    <source>
        <dbReference type="EMBL" id="AWH90544.1"/>
    </source>
</evidence>
<feature type="binding site" evidence="13">
    <location>
        <position position="38"/>
    </location>
    <ligand>
        <name>NADPH</name>
        <dbReference type="ChEBI" id="CHEBI:57783"/>
    </ligand>
</feature>
<keyword evidence="17" id="KW-0413">Isomerase</keyword>
<keyword evidence="9 13" id="KW-0414">Isoprene biosynthesis</keyword>